<proteinExistence type="predicted"/>
<dbReference type="SUPFAM" id="SSF89796">
    <property type="entry name" value="CoA-transferase family III (CaiB/BaiF)"/>
    <property type="match status" value="1"/>
</dbReference>
<dbReference type="RefSeq" id="WP_345728929.1">
    <property type="nucleotide sequence ID" value="NZ_BAAAYN010000020.1"/>
</dbReference>
<comment type="caution">
    <text evidence="2">The sequence shown here is derived from an EMBL/GenBank/DDBJ whole genome shotgun (WGS) entry which is preliminary data.</text>
</comment>
<dbReference type="Proteomes" id="UP001501676">
    <property type="component" value="Unassembled WGS sequence"/>
</dbReference>
<feature type="region of interest" description="Disordered" evidence="1">
    <location>
        <begin position="120"/>
        <end position="141"/>
    </location>
</feature>
<keyword evidence="3" id="KW-1185">Reference proteome</keyword>
<evidence type="ECO:0000313" key="3">
    <source>
        <dbReference type="Proteomes" id="UP001501676"/>
    </source>
</evidence>
<evidence type="ECO:0000256" key="1">
    <source>
        <dbReference type="SAM" id="MobiDB-lite"/>
    </source>
</evidence>
<protein>
    <submittedName>
        <fullName evidence="2">Uncharacterized protein</fullName>
    </submittedName>
</protein>
<reference evidence="3" key="1">
    <citation type="journal article" date="2019" name="Int. J. Syst. Evol. Microbiol.">
        <title>The Global Catalogue of Microorganisms (GCM) 10K type strain sequencing project: providing services to taxonomists for standard genome sequencing and annotation.</title>
        <authorList>
            <consortium name="The Broad Institute Genomics Platform"/>
            <consortium name="The Broad Institute Genome Sequencing Center for Infectious Disease"/>
            <person name="Wu L."/>
            <person name="Ma J."/>
        </authorList>
    </citation>
    <scope>NUCLEOTIDE SEQUENCE [LARGE SCALE GENOMIC DNA]</scope>
    <source>
        <strain evidence="3">JCM 9458</strain>
    </source>
</reference>
<dbReference type="InterPro" id="IPR023606">
    <property type="entry name" value="CoA-Trfase_III_dom_1_sf"/>
</dbReference>
<evidence type="ECO:0000313" key="2">
    <source>
        <dbReference type="EMBL" id="GAA3387960.1"/>
    </source>
</evidence>
<sequence length="141" mass="14982">MSGDGDLGTPFPIADLAAASFAVSGLSVASLLEASGLDAPAVAVDRPESVAWFDVPMAPTRYIHEPEQHGIHSRWMAEYLTADDRWVRVQATPARNIGDTPARVSRCVGAGERMGRLGRHTASRMPLSSRETPIGRAATTG</sequence>
<name>A0ABP6SZL7_9ACTN</name>
<gene>
    <name evidence="2" type="ORF">GCM10020369_32350</name>
</gene>
<dbReference type="EMBL" id="BAAAYN010000020">
    <property type="protein sequence ID" value="GAA3387960.1"/>
    <property type="molecule type" value="Genomic_DNA"/>
</dbReference>
<organism evidence="2 3">
    <name type="scientific">Cryptosporangium minutisporangium</name>
    <dbReference type="NCBI Taxonomy" id="113569"/>
    <lineage>
        <taxon>Bacteria</taxon>
        <taxon>Bacillati</taxon>
        <taxon>Actinomycetota</taxon>
        <taxon>Actinomycetes</taxon>
        <taxon>Cryptosporangiales</taxon>
        <taxon>Cryptosporangiaceae</taxon>
        <taxon>Cryptosporangium</taxon>
    </lineage>
</organism>
<accession>A0ABP6SZL7</accession>